<sequence length="77" mass="8506">MLADDGKCGSGISADGTLDWNDGPAEFGELPPTTRVRFAVVDDHDRRTGEIFEGTLEQVAERWPPRSLPEILMTQYA</sequence>
<organism evidence="2 3">
    <name type="scientific">Burkholderia cenocepacia</name>
    <dbReference type="NCBI Taxonomy" id="95486"/>
    <lineage>
        <taxon>Bacteria</taxon>
        <taxon>Pseudomonadati</taxon>
        <taxon>Pseudomonadota</taxon>
        <taxon>Betaproteobacteria</taxon>
        <taxon>Burkholderiales</taxon>
        <taxon>Burkholderiaceae</taxon>
        <taxon>Burkholderia</taxon>
        <taxon>Burkholderia cepacia complex</taxon>
    </lineage>
</organism>
<reference evidence="2 3" key="1">
    <citation type="submission" date="2017-04" db="EMBL/GenBank/DDBJ databases">
        <title>Complete genome sequence of Burkholderia cenocepacia PC184 Midwest clone.</title>
        <authorList>
            <person name="Mulks M.H."/>
            <person name="Cooper V.S."/>
        </authorList>
    </citation>
    <scope>NUCLEOTIDE SEQUENCE [LARGE SCALE GENOMIC DNA]</scope>
    <source>
        <strain evidence="2 3">PC184 Mulks</strain>
    </source>
</reference>
<accession>A0AAD0NEE6</accession>
<dbReference type="Proteomes" id="UP000244809">
    <property type="component" value="Chromosome 3"/>
</dbReference>
<feature type="region of interest" description="Disordered" evidence="1">
    <location>
        <begin position="1"/>
        <end position="29"/>
    </location>
</feature>
<dbReference type="EMBL" id="CP021069">
    <property type="protein sequence ID" value="AWG33158.1"/>
    <property type="molecule type" value="Genomic_DNA"/>
</dbReference>
<protein>
    <submittedName>
        <fullName evidence="2">Uncharacterized protein</fullName>
    </submittedName>
</protein>
<evidence type="ECO:0000313" key="2">
    <source>
        <dbReference type="EMBL" id="AWG33158.1"/>
    </source>
</evidence>
<dbReference type="AlphaFoldDB" id="A0AAD0NEE6"/>
<name>A0AAD0NEE6_9BURK</name>
<evidence type="ECO:0000256" key="1">
    <source>
        <dbReference type="SAM" id="MobiDB-lite"/>
    </source>
</evidence>
<proteinExistence type="predicted"/>
<gene>
    <name evidence="2" type="ORF">B9Z07_31450</name>
</gene>
<evidence type="ECO:0000313" key="3">
    <source>
        <dbReference type="Proteomes" id="UP000244809"/>
    </source>
</evidence>